<dbReference type="AlphaFoldDB" id="A0A918K544"/>
<accession>A0A918K544</accession>
<dbReference type="SFLD" id="SFLDG01129">
    <property type="entry name" value="C1.5:_HAD__Beta-PGM__Phosphata"/>
    <property type="match status" value="1"/>
</dbReference>
<dbReference type="NCBIfam" id="TIGR01509">
    <property type="entry name" value="HAD-SF-IA-v3"/>
    <property type="match status" value="1"/>
</dbReference>
<proteinExistence type="predicted"/>
<dbReference type="Proteomes" id="UP000626148">
    <property type="component" value="Unassembled WGS sequence"/>
</dbReference>
<dbReference type="PANTHER" id="PTHR43611:SF3">
    <property type="entry name" value="FLAVIN MONONUCLEOTIDE HYDROLASE 1, CHLOROPLATIC"/>
    <property type="match status" value="1"/>
</dbReference>
<dbReference type="Gene3D" id="1.10.150.240">
    <property type="entry name" value="Putative phosphatase, domain 2"/>
    <property type="match status" value="1"/>
</dbReference>
<dbReference type="InterPro" id="IPR023214">
    <property type="entry name" value="HAD_sf"/>
</dbReference>
<keyword evidence="2" id="KW-1185">Reference proteome</keyword>
<dbReference type="InterPro" id="IPR006439">
    <property type="entry name" value="HAD-SF_hydro_IA"/>
</dbReference>
<dbReference type="SUPFAM" id="SSF56784">
    <property type="entry name" value="HAD-like"/>
    <property type="match status" value="1"/>
</dbReference>
<reference evidence="1" key="1">
    <citation type="journal article" date="2014" name="Int. J. Syst. Evol. Microbiol.">
        <title>Complete genome sequence of Corynebacterium casei LMG S-19264T (=DSM 44701T), isolated from a smear-ripened cheese.</title>
        <authorList>
            <consortium name="US DOE Joint Genome Institute (JGI-PGF)"/>
            <person name="Walter F."/>
            <person name="Albersmeier A."/>
            <person name="Kalinowski J."/>
            <person name="Ruckert C."/>
        </authorList>
    </citation>
    <scope>NUCLEOTIDE SEQUENCE</scope>
    <source>
        <strain evidence="1">KCTC 22169</strain>
    </source>
</reference>
<evidence type="ECO:0000313" key="1">
    <source>
        <dbReference type="EMBL" id="GGX49956.1"/>
    </source>
</evidence>
<reference evidence="1" key="2">
    <citation type="submission" date="2020-09" db="EMBL/GenBank/DDBJ databases">
        <authorList>
            <person name="Sun Q."/>
            <person name="Kim S."/>
        </authorList>
    </citation>
    <scope>NUCLEOTIDE SEQUENCE</scope>
    <source>
        <strain evidence="1">KCTC 22169</strain>
    </source>
</reference>
<name>A0A918K544_9GAMM</name>
<dbReference type="SFLD" id="SFLDS00003">
    <property type="entry name" value="Haloacid_Dehalogenase"/>
    <property type="match status" value="1"/>
</dbReference>
<sequence>MQTPIKHIIFDMGGVLVQIRWHEEISRILGRDVPFEDIHALWGNARSTHAFETGQMDFETFTDAFLDEFNLTLDRTDFQQRFKGILGDDFPGVLELLDALKPQYTLSLLSNTNACHWGMLVDRNTFLPKLDHHFTSMELGVMKPDAAIYRAVLDTLETEPEETLFFDDGIRNVEAARALGMQSEQVFGPGDMSKVLKHKSLMF</sequence>
<dbReference type="PRINTS" id="PR00413">
    <property type="entry name" value="HADHALOGNASE"/>
</dbReference>
<dbReference type="Pfam" id="PF00702">
    <property type="entry name" value="Hydrolase"/>
    <property type="match status" value="1"/>
</dbReference>
<gene>
    <name evidence="1" type="primary">ybbC</name>
    <name evidence="1" type="ORF">GCM10007392_16710</name>
</gene>
<dbReference type="GO" id="GO:0016787">
    <property type="term" value="F:hydrolase activity"/>
    <property type="evidence" value="ECO:0007669"/>
    <property type="project" value="UniProtKB-KW"/>
</dbReference>
<keyword evidence="1" id="KW-0378">Hydrolase</keyword>
<protein>
    <submittedName>
        <fullName evidence="1">Hydrolase</fullName>
    </submittedName>
</protein>
<evidence type="ECO:0000313" key="2">
    <source>
        <dbReference type="Proteomes" id="UP000626148"/>
    </source>
</evidence>
<dbReference type="InterPro" id="IPR036412">
    <property type="entry name" value="HAD-like_sf"/>
</dbReference>
<dbReference type="Gene3D" id="3.40.50.1000">
    <property type="entry name" value="HAD superfamily/HAD-like"/>
    <property type="match status" value="1"/>
</dbReference>
<organism evidence="1 2">
    <name type="scientific">Saccharospirillum salsuginis</name>
    <dbReference type="NCBI Taxonomy" id="418750"/>
    <lineage>
        <taxon>Bacteria</taxon>
        <taxon>Pseudomonadati</taxon>
        <taxon>Pseudomonadota</taxon>
        <taxon>Gammaproteobacteria</taxon>
        <taxon>Oceanospirillales</taxon>
        <taxon>Saccharospirillaceae</taxon>
        <taxon>Saccharospirillum</taxon>
    </lineage>
</organism>
<dbReference type="PANTHER" id="PTHR43611">
    <property type="entry name" value="ALPHA-D-GLUCOSE 1-PHOSPHATE PHOSPHATASE"/>
    <property type="match status" value="1"/>
</dbReference>
<dbReference type="EMBL" id="BMXR01000003">
    <property type="protein sequence ID" value="GGX49956.1"/>
    <property type="molecule type" value="Genomic_DNA"/>
</dbReference>
<dbReference type="CDD" id="cd02603">
    <property type="entry name" value="HAD_sEH-N_like"/>
    <property type="match status" value="1"/>
</dbReference>
<dbReference type="RefSeq" id="WP_189608076.1">
    <property type="nucleotide sequence ID" value="NZ_BMXR01000003.1"/>
</dbReference>
<dbReference type="InterPro" id="IPR023198">
    <property type="entry name" value="PGP-like_dom2"/>
</dbReference>
<comment type="caution">
    <text evidence="1">The sequence shown here is derived from an EMBL/GenBank/DDBJ whole genome shotgun (WGS) entry which is preliminary data.</text>
</comment>